<comment type="caution">
    <text evidence="7">The sequence shown here is derived from an EMBL/GenBank/DDBJ whole genome shotgun (WGS) entry which is preliminary data.</text>
</comment>
<proteinExistence type="inferred from homology"/>
<feature type="compositionally biased region" description="Basic and acidic residues" evidence="5">
    <location>
        <begin position="18"/>
        <end position="28"/>
    </location>
</feature>
<evidence type="ECO:0000256" key="2">
    <source>
        <dbReference type="ARBA" id="ARBA00010979"/>
    </source>
</evidence>
<feature type="region of interest" description="Disordered" evidence="5">
    <location>
        <begin position="376"/>
        <end position="401"/>
    </location>
</feature>
<feature type="region of interest" description="Disordered" evidence="5">
    <location>
        <begin position="542"/>
        <end position="641"/>
    </location>
</feature>
<evidence type="ECO:0000256" key="3">
    <source>
        <dbReference type="ARBA" id="ARBA00022553"/>
    </source>
</evidence>
<accession>A0AAP0G0T9</accession>
<dbReference type="Pfam" id="PF09368">
    <property type="entry name" value="Sas10"/>
    <property type="match status" value="1"/>
</dbReference>
<feature type="compositionally biased region" description="Basic and acidic residues" evidence="5">
    <location>
        <begin position="381"/>
        <end position="390"/>
    </location>
</feature>
<evidence type="ECO:0000259" key="6">
    <source>
        <dbReference type="Pfam" id="PF09368"/>
    </source>
</evidence>
<dbReference type="InterPro" id="IPR007146">
    <property type="entry name" value="Sas10/Utp3/C1D"/>
</dbReference>
<feature type="compositionally biased region" description="Acidic residues" evidence="5">
    <location>
        <begin position="112"/>
        <end position="121"/>
    </location>
</feature>
<dbReference type="AlphaFoldDB" id="A0AAP0G0T9"/>
<feature type="region of interest" description="Disordered" evidence="5">
    <location>
        <begin position="108"/>
        <end position="127"/>
    </location>
</feature>
<protein>
    <recommendedName>
        <fullName evidence="6">Sas10 C-terminal domain-containing protein</fullName>
    </recommendedName>
</protein>
<dbReference type="EMBL" id="JBBWWQ010000014">
    <property type="protein sequence ID" value="KAK8931237.1"/>
    <property type="molecule type" value="Genomic_DNA"/>
</dbReference>
<dbReference type="Pfam" id="PF04000">
    <property type="entry name" value="Sas10_Utp3"/>
    <property type="match status" value="1"/>
</dbReference>
<reference evidence="7 8" key="1">
    <citation type="journal article" date="2022" name="Nat. Plants">
        <title>Genomes of leafy and leafless Platanthera orchids illuminate the evolution of mycoheterotrophy.</title>
        <authorList>
            <person name="Li M.H."/>
            <person name="Liu K.W."/>
            <person name="Li Z."/>
            <person name="Lu H.C."/>
            <person name="Ye Q.L."/>
            <person name="Zhang D."/>
            <person name="Wang J.Y."/>
            <person name="Li Y.F."/>
            <person name="Zhong Z.M."/>
            <person name="Liu X."/>
            <person name="Yu X."/>
            <person name="Liu D.K."/>
            <person name="Tu X.D."/>
            <person name="Liu B."/>
            <person name="Hao Y."/>
            <person name="Liao X.Y."/>
            <person name="Jiang Y.T."/>
            <person name="Sun W.H."/>
            <person name="Chen J."/>
            <person name="Chen Y.Q."/>
            <person name="Ai Y."/>
            <person name="Zhai J.W."/>
            <person name="Wu S.S."/>
            <person name="Zhou Z."/>
            <person name="Hsiao Y.Y."/>
            <person name="Wu W.L."/>
            <person name="Chen Y.Y."/>
            <person name="Lin Y.F."/>
            <person name="Hsu J.L."/>
            <person name="Li C.Y."/>
            <person name="Wang Z.W."/>
            <person name="Zhao X."/>
            <person name="Zhong W.Y."/>
            <person name="Ma X.K."/>
            <person name="Ma L."/>
            <person name="Huang J."/>
            <person name="Chen G.Z."/>
            <person name="Huang M.Z."/>
            <person name="Huang L."/>
            <person name="Peng D.H."/>
            <person name="Luo Y.B."/>
            <person name="Zou S.Q."/>
            <person name="Chen S.P."/>
            <person name="Lan S."/>
            <person name="Tsai W.C."/>
            <person name="Van de Peer Y."/>
            <person name="Liu Z.J."/>
        </authorList>
    </citation>
    <scope>NUCLEOTIDE SEQUENCE [LARGE SCALE GENOMIC DNA]</scope>
    <source>
        <strain evidence="7">Lor287</strain>
    </source>
</reference>
<dbReference type="Proteomes" id="UP001418222">
    <property type="component" value="Unassembled WGS sequence"/>
</dbReference>
<evidence type="ECO:0000313" key="8">
    <source>
        <dbReference type="Proteomes" id="UP001418222"/>
    </source>
</evidence>
<feature type="compositionally biased region" description="Basic residues" evidence="5">
    <location>
        <begin position="1"/>
        <end position="17"/>
    </location>
</feature>
<keyword evidence="3" id="KW-0597">Phosphoprotein</keyword>
<dbReference type="InterPro" id="IPR018972">
    <property type="entry name" value="Sas10_C_dom"/>
</dbReference>
<keyword evidence="4" id="KW-0539">Nucleus</keyword>
<name>A0AAP0G0T9_9ASPA</name>
<sequence length="710" mass="81093">MGRTSNKRRRTPKARKAHALDDDARLDNGIDDEIDSFHKQREMIPLDVNKDSEDSDDDVEEPVFDLEAYQNGRDDDEEDDMDDEEFTDVKDKGFAAKIARQAKYLKERFGGEDEISDDDKSDEERKTSWGRKKNMYYGADNIDYELQSSDEDLLMEEAEVLKIERERAKTLIKSDFGLETSDEEEDKSVGEKTFQDLAKKRATTKRGANVVDVITHDSEVIKKNLNALSKKEKMDLVHRSAPELVGLLSEMKMAYNEFKKMKPLVSEDFKLGEGSNYFEVKYMTSLLYCLVISAYLILKSEGHSIRDHPVIACILETKILWDKLMKMSWKFPLPVGNSINHNHESITKSNVEISSLKREACLVDMPTKALTVPEMAGFSKDVSKNPDRKTASKKQQKPQLDQKRIEMMKIRKNLEAKLKQNSSYGGLKLVADKTEKVLARPISGTLVTLDDFDDEPIHSKHHGSASRHLSLNKLTQTAGTKKNGWKIISGDEDLPKRDDIAERRRKYELRVLAGAGLTNDGGEGFGHSQGINKAGTYLQESGKIESEDESDREVKKQRINKAGKNLQESGKIESEDESDRKVKKQRINKAGKNLQESGKIESEDESDREVKKQRTEKLPTKAKTPQHVLEEEPAFNGRRLIPREIEKNRGLTRYRKKLTKNPRKKYKIKHKKAVMRRKGQVRDIRRPTGSYGGEPTGININVSRSIRFKN</sequence>
<keyword evidence="8" id="KW-1185">Reference proteome</keyword>
<evidence type="ECO:0000256" key="5">
    <source>
        <dbReference type="SAM" id="MobiDB-lite"/>
    </source>
</evidence>
<feature type="domain" description="Sas10 C-terminal" evidence="6">
    <location>
        <begin position="636"/>
        <end position="708"/>
    </location>
</feature>
<comment type="subcellular location">
    <subcellularLocation>
        <location evidence="1">Nucleus</location>
    </subcellularLocation>
</comment>
<dbReference type="PANTHER" id="PTHR13237">
    <property type="entry name" value="SOMETHING ABOUT SILENCING PROTEIN 10-RELATED"/>
    <property type="match status" value="1"/>
</dbReference>
<gene>
    <name evidence="7" type="ORF">KSP39_PZI017023</name>
</gene>
<dbReference type="GO" id="GO:0000462">
    <property type="term" value="P:maturation of SSU-rRNA from tricistronic rRNA transcript (SSU-rRNA, 5.8S rRNA, LSU-rRNA)"/>
    <property type="evidence" value="ECO:0007669"/>
    <property type="project" value="TreeGrafter"/>
</dbReference>
<feature type="compositionally biased region" description="Acidic residues" evidence="5">
    <location>
        <begin position="74"/>
        <end position="86"/>
    </location>
</feature>
<feature type="compositionally biased region" description="Basic and acidic residues" evidence="5">
    <location>
        <begin position="608"/>
        <end position="619"/>
    </location>
</feature>
<dbReference type="GO" id="GO:0032040">
    <property type="term" value="C:small-subunit processome"/>
    <property type="evidence" value="ECO:0007669"/>
    <property type="project" value="TreeGrafter"/>
</dbReference>
<feature type="compositionally biased region" description="Acidic residues" evidence="5">
    <location>
        <begin position="53"/>
        <end position="64"/>
    </location>
</feature>
<feature type="region of interest" description="Disordered" evidence="5">
    <location>
        <begin position="1"/>
        <end position="88"/>
    </location>
</feature>
<evidence type="ECO:0000256" key="1">
    <source>
        <dbReference type="ARBA" id="ARBA00004123"/>
    </source>
</evidence>
<evidence type="ECO:0000313" key="7">
    <source>
        <dbReference type="EMBL" id="KAK8931237.1"/>
    </source>
</evidence>
<organism evidence="7 8">
    <name type="scientific">Platanthera zijinensis</name>
    <dbReference type="NCBI Taxonomy" id="2320716"/>
    <lineage>
        <taxon>Eukaryota</taxon>
        <taxon>Viridiplantae</taxon>
        <taxon>Streptophyta</taxon>
        <taxon>Embryophyta</taxon>
        <taxon>Tracheophyta</taxon>
        <taxon>Spermatophyta</taxon>
        <taxon>Magnoliopsida</taxon>
        <taxon>Liliopsida</taxon>
        <taxon>Asparagales</taxon>
        <taxon>Orchidaceae</taxon>
        <taxon>Orchidoideae</taxon>
        <taxon>Orchideae</taxon>
        <taxon>Orchidinae</taxon>
        <taxon>Platanthera</taxon>
    </lineage>
</organism>
<evidence type="ECO:0000256" key="4">
    <source>
        <dbReference type="ARBA" id="ARBA00023242"/>
    </source>
</evidence>
<comment type="similarity">
    <text evidence="2">Belongs to the SAS10 family.</text>
</comment>
<feature type="compositionally biased region" description="Basic and acidic residues" evidence="5">
    <location>
        <begin position="35"/>
        <end position="52"/>
    </location>
</feature>
<dbReference type="PANTHER" id="PTHR13237:SF8">
    <property type="entry name" value="SOMETHING ABOUT SILENCING PROTEIN 10"/>
    <property type="match status" value="1"/>
</dbReference>
<feature type="region of interest" description="Disordered" evidence="5">
    <location>
        <begin position="675"/>
        <end position="696"/>
    </location>
</feature>